<dbReference type="PANTHER" id="PTHR23417:SF21">
    <property type="entry name" value="TRNA (GUANINE-N(7)-)-METHYLTRANSFERASE"/>
    <property type="match status" value="1"/>
</dbReference>
<dbReference type="Pfam" id="PF02390">
    <property type="entry name" value="Methyltransf_4"/>
    <property type="match status" value="1"/>
</dbReference>
<dbReference type="VEuPathDB" id="FungiDB:KRP22_10110"/>
<dbReference type="EMBL" id="DS566049">
    <property type="status" value="NOT_ANNOTATED_CDS"/>
    <property type="molecule type" value="Genomic_DNA"/>
</dbReference>
<dbReference type="GO" id="GO:0008176">
    <property type="term" value="F:tRNA (guanine(46)-N7)-methyltransferase activity"/>
    <property type="evidence" value="ECO:0000318"/>
    <property type="project" value="GO_Central"/>
</dbReference>
<evidence type="ECO:0000313" key="8">
    <source>
        <dbReference type="Proteomes" id="UP000005238"/>
    </source>
</evidence>
<dbReference type="CDD" id="cd02440">
    <property type="entry name" value="AdoMet_MTases"/>
    <property type="match status" value="1"/>
</dbReference>
<reference evidence="7" key="2">
    <citation type="submission" date="2015-06" db="UniProtKB">
        <authorList>
            <consortium name="EnsemblProtists"/>
        </authorList>
    </citation>
    <scope>IDENTIFICATION</scope>
    <source>
        <strain evidence="7">Pr102</strain>
    </source>
</reference>
<accession>H3HD50</accession>
<dbReference type="OrthoDB" id="47276at2759"/>
<name>H3HD50_PHYRM</name>
<dbReference type="GO" id="GO:0043527">
    <property type="term" value="C:tRNA methyltransferase complex"/>
    <property type="evidence" value="ECO:0000318"/>
    <property type="project" value="GO_Central"/>
</dbReference>
<dbReference type="SUPFAM" id="SSF53335">
    <property type="entry name" value="S-adenosyl-L-methionine-dependent methyltransferases"/>
    <property type="match status" value="1"/>
</dbReference>
<dbReference type="AlphaFoldDB" id="H3HD50"/>
<reference evidence="8" key="1">
    <citation type="journal article" date="2006" name="Science">
        <title>Phytophthora genome sequences uncover evolutionary origins and mechanisms of pathogenesis.</title>
        <authorList>
            <person name="Tyler B.M."/>
            <person name="Tripathy S."/>
            <person name="Zhang X."/>
            <person name="Dehal P."/>
            <person name="Jiang R.H."/>
            <person name="Aerts A."/>
            <person name="Arredondo F.D."/>
            <person name="Baxter L."/>
            <person name="Bensasson D."/>
            <person name="Beynon J.L."/>
            <person name="Chapman J."/>
            <person name="Damasceno C.M."/>
            <person name="Dorrance A.E."/>
            <person name="Dou D."/>
            <person name="Dickerman A.W."/>
            <person name="Dubchak I.L."/>
            <person name="Garbelotto M."/>
            <person name="Gijzen M."/>
            <person name="Gordon S.G."/>
            <person name="Govers F."/>
            <person name="Grunwald N.J."/>
            <person name="Huang W."/>
            <person name="Ivors K.L."/>
            <person name="Jones R.W."/>
            <person name="Kamoun S."/>
            <person name="Krampis K."/>
            <person name="Lamour K.H."/>
            <person name="Lee M.K."/>
            <person name="McDonald W.H."/>
            <person name="Medina M."/>
            <person name="Meijer H.J."/>
            <person name="Nordberg E.K."/>
            <person name="Maclean D.J."/>
            <person name="Ospina-Giraldo M.D."/>
            <person name="Morris P.F."/>
            <person name="Phuntumart V."/>
            <person name="Putnam N.H."/>
            <person name="Rash S."/>
            <person name="Rose J.K."/>
            <person name="Sakihama Y."/>
            <person name="Salamov A.A."/>
            <person name="Savidor A."/>
            <person name="Scheuring C.F."/>
            <person name="Smith B.M."/>
            <person name="Sobral B.W."/>
            <person name="Terry A."/>
            <person name="Torto-Alalibo T.A."/>
            <person name="Win J."/>
            <person name="Xu Z."/>
            <person name="Zhang H."/>
            <person name="Grigoriev I.V."/>
            <person name="Rokhsar D.S."/>
            <person name="Boore J.L."/>
        </authorList>
    </citation>
    <scope>NUCLEOTIDE SEQUENCE [LARGE SCALE GENOMIC DNA]</scope>
    <source>
        <strain evidence="8">Pr102</strain>
    </source>
</reference>
<keyword evidence="8" id="KW-1185">Reference proteome</keyword>
<comment type="catalytic activity">
    <reaction evidence="1">
        <text>guanosine(46) in tRNA + S-adenosyl-L-methionine = N(7)-methylguanosine(46) in tRNA + S-adenosyl-L-homocysteine</text>
        <dbReference type="Rhea" id="RHEA:42708"/>
        <dbReference type="Rhea" id="RHEA-COMP:10188"/>
        <dbReference type="Rhea" id="RHEA-COMP:10189"/>
        <dbReference type="ChEBI" id="CHEBI:57856"/>
        <dbReference type="ChEBI" id="CHEBI:59789"/>
        <dbReference type="ChEBI" id="CHEBI:74269"/>
        <dbReference type="ChEBI" id="CHEBI:74480"/>
        <dbReference type="EC" id="2.1.1.33"/>
    </reaction>
</comment>
<dbReference type="HAMAP" id="MF_01057">
    <property type="entry name" value="tRNA_methyltr_TrmB"/>
    <property type="match status" value="1"/>
</dbReference>
<protein>
    <recommendedName>
        <fullName evidence="2">tRNA (guanine(46)-N(7))-methyltransferase</fullName>
        <ecNumber evidence="2">2.1.1.33</ecNumber>
    </recommendedName>
</protein>
<dbReference type="PANTHER" id="PTHR23417">
    <property type="entry name" value="3-DEOXY-D-MANNO-OCTULOSONIC-ACID TRANSFERASE/TRNA GUANINE-N 7 - -METHYLTRANSFERASE"/>
    <property type="match status" value="1"/>
</dbReference>
<dbReference type="GO" id="GO:0030488">
    <property type="term" value="P:tRNA methylation"/>
    <property type="evidence" value="ECO:0000318"/>
    <property type="project" value="GO_Central"/>
</dbReference>
<dbReference type="RefSeq" id="XP_067746306.1">
    <property type="nucleotide sequence ID" value="XM_067892002.1"/>
</dbReference>
<dbReference type="STRING" id="164328.H3HD50"/>
<evidence type="ECO:0000256" key="6">
    <source>
        <dbReference type="ARBA" id="ARBA00022694"/>
    </source>
</evidence>
<dbReference type="VEuPathDB" id="FungiDB:KRP23_6772"/>
<dbReference type="InParanoid" id="H3HD50"/>
<evidence type="ECO:0000256" key="1">
    <source>
        <dbReference type="ARBA" id="ARBA00000142"/>
    </source>
</evidence>
<evidence type="ECO:0000313" key="7">
    <source>
        <dbReference type="EnsemblProtists" id="Phyra95818"/>
    </source>
</evidence>
<organism evidence="7 8">
    <name type="scientific">Phytophthora ramorum</name>
    <name type="common">Sudden oak death agent</name>
    <dbReference type="NCBI Taxonomy" id="164328"/>
    <lineage>
        <taxon>Eukaryota</taxon>
        <taxon>Sar</taxon>
        <taxon>Stramenopiles</taxon>
        <taxon>Oomycota</taxon>
        <taxon>Peronosporomycetes</taxon>
        <taxon>Peronosporales</taxon>
        <taxon>Peronosporaceae</taxon>
        <taxon>Phytophthora</taxon>
    </lineage>
</organism>
<dbReference type="EnsemblProtists" id="Phyra95818">
    <property type="protein sequence ID" value="Phyra95818"/>
    <property type="gene ID" value="Phyra95818"/>
</dbReference>
<dbReference type="InterPro" id="IPR055361">
    <property type="entry name" value="tRNA_methyltr_TrmB_bact"/>
</dbReference>
<evidence type="ECO:0000256" key="4">
    <source>
        <dbReference type="ARBA" id="ARBA00022679"/>
    </source>
</evidence>
<dbReference type="EC" id="2.1.1.33" evidence="2"/>
<dbReference type="InterPro" id="IPR003358">
    <property type="entry name" value="tRNA_(Gua-N-7)_MeTrfase_Trmb"/>
</dbReference>
<dbReference type="InterPro" id="IPR029063">
    <property type="entry name" value="SAM-dependent_MTases_sf"/>
</dbReference>
<evidence type="ECO:0000256" key="5">
    <source>
        <dbReference type="ARBA" id="ARBA00022691"/>
    </source>
</evidence>
<keyword evidence="6" id="KW-0819">tRNA processing</keyword>
<dbReference type="OMA" id="DPWFKRR"/>
<sequence>MALLQSRWLRLGGPVRSSLAATRCRGCDHLIRYFSGSTPKFGASTSTGSLLTNNSPSGSKRFRQHVNPLSMVYRQPVELPQWADCFADTSLPIHLDIGCARGKYLMDVAESQASQRNFVGVEIRRNVLQEAEREAERRGLKNLAFVHANMNIHQATLLQSLPAPVESVSIFHPDPWMKKRHIKRRLVTDEFVEEMAKHLPNGTPIYVQTDVEELFAHMVEIFELSRLYDFDAVHENPLGIPTDREKFVFDEEGDIYRVKFIVNKPEEEAEETPTLTDA</sequence>
<dbReference type="Proteomes" id="UP000005238">
    <property type="component" value="Unassembled WGS sequence"/>
</dbReference>
<dbReference type="PROSITE" id="PS51625">
    <property type="entry name" value="SAM_MT_TRMB"/>
    <property type="match status" value="1"/>
</dbReference>
<evidence type="ECO:0000256" key="2">
    <source>
        <dbReference type="ARBA" id="ARBA00011977"/>
    </source>
</evidence>
<dbReference type="GO" id="GO:0036265">
    <property type="term" value="P:RNA (guanine-N7)-methylation"/>
    <property type="evidence" value="ECO:0000318"/>
    <property type="project" value="GO_Central"/>
</dbReference>
<dbReference type="HOGENOM" id="CLU_050910_1_0_1"/>
<evidence type="ECO:0000256" key="3">
    <source>
        <dbReference type="ARBA" id="ARBA00022603"/>
    </source>
</evidence>
<keyword evidence="3" id="KW-0489">Methyltransferase</keyword>
<proteinExistence type="inferred from homology"/>
<dbReference type="Gene3D" id="3.40.50.150">
    <property type="entry name" value="Vaccinia Virus protein VP39"/>
    <property type="match status" value="1"/>
</dbReference>
<keyword evidence="5" id="KW-0949">S-adenosyl-L-methionine</keyword>
<keyword evidence="4" id="KW-0808">Transferase</keyword>
<dbReference type="GeneID" id="94227806"/>
<dbReference type="NCBIfam" id="TIGR00091">
    <property type="entry name" value="tRNA (guanosine(46)-N7)-methyltransferase TrmB"/>
    <property type="match status" value="1"/>
</dbReference>
<dbReference type="eggNOG" id="KOG3115">
    <property type="taxonomic scope" value="Eukaryota"/>
</dbReference>